<dbReference type="InterPro" id="IPR008929">
    <property type="entry name" value="Chondroitin_lyas"/>
</dbReference>
<evidence type="ECO:0000256" key="1">
    <source>
        <dbReference type="ARBA" id="ARBA00006699"/>
    </source>
</evidence>
<evidence type="ECO:0000256" key="2">
    <source>
        <dbReference type="ARBA" id="ARBA00022729"/>
    </source>
</evidence>
<dbReference type="InterPro" id="IPR004103">
    <property type="entry name" value="Lyase_8_C"/>
</dbReference>
<comment type="caution">
    <text evidence="6">The sequence shown here is derived from an EMBL/GenBank/DDBJ whole genome shotgun (WGS) entry which is preliminary data.</text>
</comment>
<dbReference type="PROSITE" id="PS50222">
    <property type="entry name" value="EF_HAND_2"/>
    <property type="match status" value="1"/>
</dbReference>
<evidence type="ECO:0000259" key="5">
    <source>
        <dbReference type="PROSITE" id="PS51766"/>
    </source>
</evidence>
<organism evidence="6 7">
    <name type="scientific">Paenibacillus yanchengensis</name>
    <dbReference type="NCBI Taxonomy" id="2035833"/>
    <lineage>
        <taxon>Bacteria</taxon>
        <taxon>Bacillati</taxon>
        <taxon>Bacillota</taxon>
        <taxon>Bacilli</taxon>
        <taxon>Bacillales</taxon>
        <taxon>Paenibacillaceae</taxon>
        <taxon>Paenibacillus</taxon>
    </lineage>
</organism>
<sequence length="1044" mass="116225">MKALYKRVALVLTVCLLLQAIGIMKPSPEVVAAAQVIFNGDFEEVASKTNAAWASDQQPVRWGIWHASGKSNVALDSSHVKSGQYAVRVSHQPGQRTGLSTDIPITAGKTYLLQGWIKTEDVLSNGGAFVRSQFYKSISGVDGSTANVKTGDGPKTEVWKGTNDWSMLQMMVQAPDETKYLRIEPFFETGSGTVWFDHFTLTEQVGASYKSLRDLWLQKLLGNVSELEMDADVVVNREQLVQLVVNEDGTGYLDQIQANLQAIELWPGVISQSNTVSQTMSVAFKRIRDMALVYATEGTAYYQHEPLKDAIIQGLYWLYTYQYNEQKKSVFNWYDWEIGVPQSLLDTLVLLYDELSAEERARYISVIDYFVPDPFKRVQNANVVETGANLLDKALIVVLRGVIGESSMKVEQGKQALVGEFAYVESGDGIYRDGSLIQHFNIAYTGAYGGVLLGRIADLLYLLQPSPWQISDPSVANVYHWVENSFAPMFYKGAVMDNVRGRAIARANDSDHLTGRAIIRTIARLAEVAPIEEANKMKSYVKSWVLADTTFENYYSNMPLYDMSVIKNIIADDSISSMPQLMKQQNLAAMDRVVHHRLNYGFAISMFSDRISAFEYGNGENLKGWYTGIGMTNIYNNDLTQYSDHYWPTVDMQRLAGTTTDSYLPEPKDWGAYMNDYDFVGGVTFNEQYGSEAMQFGLTKSTTSKLAGKKSWFMFDDEIVAVGSDIHSTDKRKVETIIENRKLHNDGTNKLLVNGEEILPNYGDESFEQVKWAHLAGNVAGSDIGYYFPQLPSIEAKRELRQGSWQSINKAGSPEIIERPYLSLAFDHGIAPEAAQYAYVLLPNKSAEQLKQYSDNPDVKIVSQSAAVHAVEDRSTGITAFNFFEPAQSSFVKTNQAAAVLTHKAGNQLTIAVADPTWKQEQIELSLGVEVLQLVEKDEAITIVQTEPYLKLAIDTKGSIGASKEITFTYNADAVVEIDDRLFGDINEDGRLSIGDVAMAAANLGATATSERWELLRRADFDQDGTITMADVQQLVKQINEVLG</sequence>
<dbReference type="Gene3D" id="2.60.120.260">
    <property type="entry name" value="Galactose-binding domain-like"/>
    <property type="match status" value="1"/>
</dbReference>
<dbReference type="InterPro" id="IPR054563">
    <property type="entry name" value="HylB-like_N"/>
</dbReference>
<dbReference type="InterPro" id="IPR002048">
    <property type="entry name" value="EF_hand_dom"/>
</dbReference>
<dbReference type="InterPro" id="IPR012970">
    <property type="entry name" value="Lyase_8_alpha_N"/>
</dbReference>
<gene>
    <name evidence="6" type="ORF">ACFSJH_05120</name>
</gene>
<dbReference type="RefSeq" id="WP_377770140.1">
    <property type="nucleotide sequence ID" value="NZ_JBHUHO010000013.1"/>
</dbReference>
<dbReference type="CDD" id="cd14254">
    <property type="entry name" value="Dockerin_II"/>
    <property type="match status" value="1"/>
</dbReference>
<dbReference type="InterPro" id="IPR003159">
    <property type="entry name" value="Lyase_8_central_dom"/>
</dbReference>
<dbReference type="Pfam" id="PF00404">
    <property type="entry name" value="Dockerin_1"/>
    <property type="match status" value="1"/>
</dbReference>
<dbReference type="InterPro" id="IPR036439">
    <property type="entry name" value="Dockerin_dom_sf"/>
</dbReference>
<evidence type="ECO:0000256" key="3">
    <source>
        <dbReference type="ARBA" id="ARBA00023239"/>
    </source>
</evidence>
<evidence type="ECO:0000259" key="4">
    <source>
        <dbReference type="PROSITE" id="PS50222"/>
    </source>
</evidence>
<accession>A0ABW4YH90</accession>
<dbReference type="Gene3D" id="1.50.10.100">
    <property type="entry name" value="Chondroitin AC/alginate lyase"/>
    <property type="match status" value="1"/>
</dbReference>
<dbReference type="GO" id="GO:0016829">
    <property type="term" value="F:lyase activity"/>
    <property type="evidence" value="ECO:0007669"/>
    <property type="project" value="UniProtKB-KW"/>
</dbReference>
<dbReference type="InterPro" id="IPR002105">
    <property type="entry name" value="Dockerin_1_rpt"/>
</dbReference>
<dbReference type="PROSITE" id="PS00018">
    <property type="entry name" value="EF_HAND_1"/>
    <property type="match status" value="1"/>
</dbReference>
<dbReference type="Pfam" id="PF02278">
    <property type="entry name" value="Lyase_8"/>
    <property type="match status" value="1"/>
</dbReference>
<dbReference type="PANTHER" id="PTHR38481">
    <property type="entry name" value="HYALURONATE LYASE"/>
    <property type="match status" value="1"/>
</dbReference>
<dbReference type="Pfam" id="PF08124">
    <property type="entry name" value="Lyase_8_N"/>
    <property type="match status" value="1"/>
</dbReference>
<keyword evidence="2" id="KW-0732">Signal</keyword>
<evidence type="ECO:0000313" key="7">
    <source>
        <dbReference type="Proteomes" id="UP001597362"/>
    </source>
</evidence>
<dbReference type="Pfam" id="PF02884">
    <property type="entry name" value="Lyase_8_C"/>
    <property type="match status" value="1"/>
</dbReference>
<feature type="domain" description="Dockerin" evidence="5">
    <location>
        <begin position="979"/>
        <end position="1044"/>
    </location>
</feature>
<proteinExistence type="inferred from homology"/>
<dbReference type="Gene3D" id="2.60.220.10">
    <property type="entry name" value="Polysaccharide lyase family 8-like, C-terminal"/>
    <property type="match status" value="1"/>
</dbReference>
<dbReference type="SUPFAM" id="SSF63446">
    <property type="entry name" value="Type I dockerin domain"/>
    <property type="match status" value="1"/>
</dbReference>
<dbReference type="Gene3D" id="1.10.1330.10">
    <property type="entry name" value="Dockerin domain"/>
    <property type="match status" value="1"/>
</dbReference>
<dbReference type="InterPro" id="IPR011013">
    <property type="entry name" value="Gal_mutarotase_sf_dom"/>
</dbReference>
<protein>
    <submittedName>
        <fullName evidence="6">Polysaccharide lyase family 8 super-sandwich domain-containing protein</fullName>
    </submittedName>
</protein>
<dbReference type="SUPFAM" id="SSF74650">
    <property type="entry name" value="Galactose mutarotase-like"/>
    <property type="match status" value="1"/>
</dbReference>
<name>A0ABW4YH90_9BACL</name>
<dbReference type="Gene3D" id="2.70.98.10">
    <property type="match status" value="1"/>
</dbReference>
<dbReference type="PROSITE" id="PS51766">
    <property type="entry name" value="DOCKERIN"/>
    <property type="match status" value="1"/>
</dbReference>
<dbReference type="InterPro" id="IPR018247">
    <property type="entry name" value="EF_Hand_1_Ca_BS"/>
</dbReference>
<dbReference type="InterPro" id="IPR014718">
    <property type="entry name" value="GH-type_carb-bd"/>
</dbReference>
<dbReference type="SUPFAM" id="SSF48230">
    <property type="entry name" value="Chondroitin AC/alginate lyase"/>
    <property type="match status" value="1"/>
</dbReference>
<dbReference type="Pfam" id="PF22637">
    <property type="entry name" value="CBM_4_9_1"/>
    <property type="match status" value="1"/>
</dbReference>
<comment type="similarity">
    <text evidence="1">Belongs to the polysaccharide lyase 8 family.</text>
</comment>
<dbReference type="EMBL" id="JBHUHO010000013">
    <property type="protein sequence ID" value="MFD2115115.1"/>
    <property type="molecule type" value="Genomic_DNA"/>
</dbReference>
<dbReference type="PANTHER" id="PTHR38481:SF1">
    <property type="entry name" value="HYALURONATE LYASE"/>
    <property type="match status" value="1"/>
</dbReference>
<keyword evidence="3 6" id="KW-0456">Lyase</keyword>
<dbReference type="InterPro" id="IPR016134">
    <property type="entry name" value="Dockerin_dom"/>
</dbReference>
<dbReference type="InterPro" id="IPR038970">
    <property type="entry name" value="Lyase_8"/>
</dbReference>
<dbReference type="InterPro" id="IPR011071">
    <property type="entry name" value="Lyase_8-like_C"/>
</dbReference>
<dbReference type="Proteomes" id="UP001597362">
    <property type="component" value="Unassembled WGS sequence"/>
</dbReference>
<feature type="domain" description="EF-hand" evidence="4">
    <location>
        <begin position="1007"/>
        <end position="1042"/>
    </location>
</feature>
<dbReference type="CDD" id="cd01083">
    <property type="entry name" value="GAG_Lyase"/>
    <property type="match status" value="1"/>
</dbReference>
<reference evidence="7" key="1">
    <citation type="journal article" date="2019" name="Int. J. Syst. Evol. Microbiol.">
        <title>The Global Catalogue of Microorganisms (GCM) 10K type strain sequencing project: providing services to taxonomists for standard genome sequencing and annotation.</title>
        <authorList>
            <consortium name="The Broad Institute Genomics Platform"/>
            <consortium name="The Broad Institute Genome Sequencing Center for Infectious Disease"/>
            <person name="Wu L."/>
            <person name="Ma J."/>
        </authorList>
    </citation>
    <scope>NUCLEOTIDE SEQUENCE [LARGE SCALE GENOMIC DNA]</scope>
    <source>
        <strain evidence="7">GH52</strain>
    </source>
</reference>
<dbReference type="SUPFAM" id="SSF49863">
    <property type="entry name" value="Hyaluronate lyase-like, C-terminal domain"/>
    <property type="match status" value="1"/>
</dbReference>
<keyword evidence="7" id="KW-1185">Reference proteome</keyword>
<evidence type="ECO:0000313" key="6">
    <source>
        <dbReference type="EMBL" id="MFD2115115.1"/>
    </source>
</evidence>